<dbReference type="Proteomes" id="UP000672027">
    <property type="component" value="Chromosome"/>
</dbReference>
<accession>A0ABX7X8I6</accession>
<protein>
    <submittedName>
        <fullName evidence="1">Uncharacterized protein</fullName>
    </submittedName>
</protein>
<gene>
    <name evidence="1" type="ORF">J8380_08390</name>
</gene>
<dbReference type="RefSeq" id="WP_210230055.1">
    <property type="nucleotide sequence ID" value="NZ_CP072800.1"/>
</dbReference>
<name>A0ABX7X8I6_9GAMM</name>
<proteinExistence type="predicted"/>
<organism evidence="1 2">
    <name type="scientific">Candidatus Thiothrix anitrata</name>
    <dbReference type="NCBI Taxonomy" id="2823902"/>
    <lineage>
        <taxon>Bacteria</taxon>
        <taxon>Pseudomonadati</taxon>
        <taxon>Pseudomonadota</taxon>
        <taxon>Gammaproteobacteria</taxon>
        <taxon>Thiotrichales</taxon>
        <taxon>Thiotrichaceae</taxon>
        <taxon>Thiothrix</taxon>
    </lineage>
</organism>
<sequence length="110" mass="12321">MSKNKQCASCSYIAQDENREGWCELHQTSTTVTEWCPDYHQKKTRKKPPVIRLTKKQKADLDSLLKGMTLAGAMALAVKDEGKFQALCDRQQAIIHALKVLGIEMEAGDV</sequence>
<evidence type="ECO:0000313" key="2">
    <source>
        <dbReference type="Proteomes" id="UP000672027"/>
    </source>
</evidence>
<keyword evidence="2" id="KW-1185">Reference proteome</keyword>
<reference evidence="1 2" key="1">
    <citation type="submission" date="2021-04" db="EMBL/GenBank/DDBJ databases">
        <title>Genomics, taxonomy and metabolism of representatives of sulfur bacteria of the genus Thiothrix: Thiothrix fructosivorans QT, Thiothrix unzii A1T and three new species, Thiothrix subterranea sp. nov., Thiothrix litoralis sp. nov. and 'Candidatus Thiothrix anitrata' sp. nov.</title>
        <authorList>
            <person name="Ravin N.V."/>
            <person name="Smolyakov D."/>
            <person name="Rudenko T.S."/>
            <person name="Mardanov A.V."/>
            <person name="Beletsky A.V."/>
            <person name="Markov N.D."/>
            <person name="Fomenkov A.I."/>
            <person name="Roberts R.J."/>
            <person name="Karnachuk O.V."/>
            <person name="Novikov A."/>
            <person name="Grabovich M.Y."/>
        </authorList>
    </citation>
    <scope>NUCLEOTIDE SEQUENCE [LARGE SCALE GENOMIC DNA]</scope>
    <source>
        <strain evidence="1 2">A52</strain>
    </source>
</reference>
<dbReference type="EMBL" id="CP072800">
    <property type="protein sequence ID" value="QTR51542.1"/>
    <property type="molecule type" value="Genomic_DNA"/>
</dbReference>
<evidence type="ECO:0000313" key="1">
    <source>
        <dbReference type="EMBL" id="QTR51542.1"/>
    </source>
</evidence>